<gene>
    <name evidence="2" type="ORF">DCMF_03105</name>
</gene>
<dbReference type="Gene3D" id="3.30.70.930">
    <property type="match status" value="1"/>
</dbReference>
<dbReference type="EMBL" id="CP017634">
    <property type="protein sequence ID" value="ATW23919.1"/>
    <property type="molecule type" value="Genomic_DNA"/>
</dbReference>
<sequence length="78" mass="8449">MISAEVSLYPQKTSRASEIIRDSLDAVADLDLDTKVGSISTQLTGTEEEIWSGLKILFDRAQKESEVSMVVTLSNSGS</sequence>
<evidence type="ECO:0000259" key="1">
    <source>
        <dbReference type="Pfam" id="PF07615"/>
    </source>
</evidence>
<protein>
    <recommendedName>
        <fullName evidence="1">Thiamin/hydroxymethyl pyrimidine-binding YkoF putative domain-containing protein</fullName>
    </recommendedName>
</protein>
<dbReference type="Pfam" id="PF07615">
    <property type="entry name" value="Ykof"/>
    <property type="match status" value="1"/>
</dbReference>
<dbReference type="SUPFAM" id="SSF89957">
    <property type="entry name" value="MTH1187/YkoF-like"/>
    <property type="match status" value="1"/>
</dbReference>
<dbReference type="Proteomes" id="UP000323521">
    <property type="component" value="Chromosome"/>
</dbReference>
<keyword evidence="3" id="KW-1185">Reference proteome</keyword>
<dbReference type="InterPro" id="IPR011522">
    <property type="entry name" value="Thiamin/HMP-bd_put_YkoF"/>
</dbReference>
<dbReference type="KEGG" id="fwa:DCMF_03105"/>
<proteinExistence type="predicted"/>
<dbReference type="RefSeq" id="WP_148133086.1">
    <property type="nucleotide sequence ID" value="NZ_CP017634.1"/>
</dbReference>
<name>A0A3G1KN80_FORW1</name>
<dbReference type="InterPro" id="IPR029756">
    <property type="entry name" value="MTH1187/YkoF-like"/>
</dbReference>
<feature type="domain" description="Thiamin/hydroxymethyl pyrimidine-binding YkoF putative" evidence="1">
    <location>
        <begin position="4"/>
        <end position="74"/>
    </location>
</feature>
<organism evidence="2 3">
    <name type="scientific">Formimonas warabiya</name>
    <dbReference type="NCBI Taxonomy" id="1761012"/>
    <lineage>
        <taxon>Bacteria</taxon>
        <taxon>Bacillati</taxon>
        <taxon>Bacillota</taxon>
        <taxon>Clostridia</taxon>
        <taxon>Eubacteriales</taxon>
        <taxon>Peptococcaceae</taxon>
        <taxon>Candidatus Formimonas</taxon>
    </lineage>
</organism>
<evidence type="ECO:0000313" key="2">
    <source>
        <dbReference type="EMBL" id="ATW23919.1"/>
    </source>
</evidence>
<dbReference type="OrthoDB" id="2970529at2"/>
<reference evidence="2 3" key="1">
    <citation type="submission" date="2016-10" db="EMBL/GenBank/DDBJ databases">
        <title>Complete Genome Sequence of Peptococcaceae strain DCMF.</title>
        <authorList>
            <person name="Edwards R.J."/>
            <person name="Holland S.I."/>
            <person name="Deshpande N.P."/>
            <person name="Wong Y.K."/>
            <person name="Ertan H."/>
            <person name="Manefield M."/>
            <person name="Russell T.L."/>
            <person name="Lee M.J."/>
        </authorList>
    </citation>
    <scope>NUCLEOTIDE SEQUENCE [LARGE SCALE GENOMIC DNA]</scope>
    <source>
        <strain evidence="2 3">DCMF</strain>
    </source>
</reference>
<evidence type="ECO:0000313" key="3">
    <source>
        <dbReference type="Proteomes" id="UP000323521"/>
    </source>
</evidence>
<dbReference type="AlphaFoldDB" id="A0A3G1KN80"/>
<accession>A0A3G1KN80</accession>